<dbReference type="GO" id="GO:0016803">
    <property type="term" value="F:ether hydrolase activity"/>
    <property type="evidence" value="ECO:0007669"/>
    <property type="project" value="TreeGrafter"/>
</dbReference>
<feature type="domain" description="SIS" evidence="4">
    <location>
        <begin position="53"/>
        <end position="216"/>
    </location>
</feature>
<evidence type="ECO:0000256" key="2">
    <source>
        <dbReference type="ARBA" id="ARBA00023277"/>
    </source>
</evidence>
<dbReference type="EMBL" id="AP022660">
    <property type="protein sequence ID" value="BCA49447.1"/>
    <property type="molecule type" value="Genomic_DNA"/>
</dbReference>
<dbReference type="GO" id="GO:0016835">
    <property type="term" value="F:carbon-oxygen lyase activity"/>
    <property type="evidence" value="ECO:0007669"/>
    <property type="project" value="UniProtKB-UniRule"/>
</dbReference>
<dbReference type="PROSITE" id="PS51464">
    <property type="entry name" value="SIS"/>
    <property type="match status" value="1"/>
</dbReference>
<organism evidence="7 11">
    <name type="scientific">Bacteroides thetaiotaomicron</name>
    <dbReference type="NCBI Taxonomy" id="818"/>
    <lineage>
        <taxon>Bacteria</taxon>
        <taxon>Pseudomonadati</taxon>
        <taxon>Bacteroidota</taxon>
        <taxon>Bacteroidia</taxon>
        <taxon>Bacteroidales</taxon>
        <taxon>Bacteroidaceae</taxon>
        <taxon>Bacteroides</taxon>
    </lineage>
</organism>
<evidence type="ECO:0000313" key="7">
    <source>
        <dbReference type="EMBL" id="KAB4486887.1"/>
    </source>
</evidence>
<dbReference type="Proteomes" id="UP000436858">
    <property type="component" value="Unassembled WGS sequence"/>
</dbReference>
<reference evidence="5 12" key="2">
    <citation type="submission" date="2020-02" db="EMBL/GenBank/DDBJ databases">
        <title>Whole-genome sequencing and comparative analysis of the genomes of Bacteroides thetaiotaomicron and Escherichia coli isolated from a healthy resident in Vietnam.</title>
        <authorList>
            <person name="Mohsin M."/>
            <person name="Tanaka K."/>
            <person name="Kawahara R."/>
            <person name="Kondo S."/>
            <person name="Noguchi H."/>
            <person name="Motooka D."/>
            <person name="Nakamura S."/>
            <person name="Khong D.T."/>
            <person name="Nguyen T.N."/>
            <person name="Tran H.T."/>
            <person name="Yamamoto Y."/>
        </authorList>
    </citation>
    <scope>NUCLEOTIDE SEQUENCE [LARGE SCALE GENOMIC DNA]</scope>
    <source>
        <strain evidence="5 12">F9-2</strain>
    </source>
</reference>
<protein>
    <recommendedName>
        <fullName evidence="3">N-acetylmuramic acid 6-phosphate etherase</fullName>
        <shortName evidence="3">MurNAc-6-P etherase</shortName>
        <ecNumber evidence="3">4.2.1.126</ecNumber>
    </recommendedName>
    <alternativeName>
        <fullName evidence="3">N-acetylmuramic acid 6-phosphate hydrolase</fullName>
    </alternativeName>
    <alternativeName>
        <fullName evidence="3">N-acetylmuramic acid 6-phosphate lyase</fullName>
    </alternativeName>
</protein>
<dbReference type="InterPro" id="IPR005488">
    <property type="entry name" value="Etherase_MurQ"/>
</dbReference>
<dbReference type="GO" id="GO:0009254">
    <property type="term" value="P:peptidoglycan turnover"/>
    <property type="evidence" value="ECO:0007669"/>
    <property type="project" value="TreeGrafter"/>
</dbReference>
<comment type="function">
    <text evidence="3">Specifically catalyzes the cleavage of the D-lactyl ether substituent of MurNAc 6-phosphate, producing GlcNAc 6-phosphate and D-lactate.</text>
</comment>
<dbReference type="NCBIfam" id="NF009222">
    <property type="entry name" value="PRK12570.1"/>
    <property type="match status" value="1"/>
</dbReference>
<dbReference type="UniPathway" id="UPA00342"/>
<dbReference type="Proteomes" id="UP000436825">
    <property type="component" value="Unassembled WGS sequence"/>
</dbReference>
<dbReference type="GO" id="GO:0046348">
    <property type="term" value="P:amino sugar catabolic process"/>
    <property type="evidence" value="ECO:0007669"/>
    <property type="project" value="InterPro"/>
</dbReference>
<comment type="subunit">
    <text evidence="3">Homodimer.</text>
</comment>
<reference evidence="9" key="3">
    <citation type="submission" date="2021-06" db="EMBL/GenBank/DDBJ databases">
        <title>Interrogation of the integrated mobile genetic elements in gut-associated Bacteroides with a consensus prediction approach.</title>
        <authorList>
            <person name="Campbell D.E."/>
            <person name="Leigh J.R."/>
            <person name="Kim T."/>
            <person name="England W."/>
            <person name="Whitaker R.J."/>
            <person name="Degnan P.H."/>
        </authorList>
    </citation>
    <scope>NUCLEOTIDE SEQUENCE</scope>
    <source>
        <strain evidence="9">VPI-BTDOT2</strain>
    </source>
</reference>
<proteinExistence type="inferred from homology"/>
<gene>
    <name evidence="3 7" type="primary">murQ</name>
    <name evidence="5" type="ORF">BatF92_13890</name>
    <name evidence="6" type="ORF">GAN75_00895</name>
    <name evidence="7" type="ORF">GAN91_02410</name>
    <name evidence="9" type="ORF">KQP59_15450</name>
    <name evidence="8" type="ORF">PO127_18705</name>
</gene>
<evidence type="ECO:0000313" key="5">
    <source>
        <dbReference type="EMBL" id="BCA49447.1"/>
    </source>
</evidence>
<comment type="pathway">
    <text evidence="3">Amino-sugar metabolism; N-acetylmuramate degradation.</text>
</comment>
<dbReference type="Proteomes" id="UP000500882">
    <property type="component" value="Chromosome"/>
</dbReference>
<comment type="miscellaneous">
    <text evidence="3">A lyase-type mechanism (elimination/hydration) is suggested for the cleavage of the lactyl ether bond of MurNAc 6-phosphate, with the formation of an alpha,beta-unsaturated aldehyde intermediate with (E)-stereochemistry, followed by the syn addition of water to give product.</text>
</comment>
<evidence type="ECO:0000313" key="6">
    <source>
        <dbReference type="EMBL" id="KAB4458644.1"/>
    </source>
</evidence>
<sequence>MEFIKITEQPSLYDDLDKKSVKEILEDINTEDHKVADAVQKAIPQIEKLVTLIIPRVKKGGRIFYMGAGTSGRLGVLDASEIPPTFGMPPTVVIGLIAGGDTALRNPVENAEDDMSRGWEELLQHHINSEDTVIGIAASGTTPYVIGAMRTAREHGILTGCITSNPNSPMATEADVPIEVIVGPEYVTGSSRMKSGTAQKMILNMISTTIMIELGRVQGNKMVNMQLSNQKLIDRGTRMIIEELHLDYEKAEALLLLHGSVKSAIEAYRRHNSTQQE</sequence>
<dbReference type="EMBL" id="WCRW01000001">
    <property type="protein sequence ID" value="KAB4458644.1"/>
    <property type="molecule type" value="Genomic_DNA"/>
</dbReference>
<accession>C6IQW2</accession>
<dbReference type="EMBL" id="CP083681">
    <property type="protein sequence ID" value="UYU69681.1"/>
    <property type="molecule type" value="Genomic_DNA"/>
</dbReference>
<evidence type="ECO:0000313" key="12">
    <source>
        <dbReference type="Proteomes" id="UP000500882"/>
    </source>
</evidence>
<dbReference type="RefSeq" id="WP_008760452.1">
    <property type="nucleotide sequence ID" value="NZ_AP022660.1"/>
</dbReference>
<dbReference type="PROSITE" id="PS01272">
    <property type="entry name" value="GCKR"/>
    <property type="match status" value="1"/>
</dbReference>
<comment type="catalytic activity">
    <reaction evidence="3">
        <text>N-acetyl-D-muramate 6-phosphate + H2O = N-acetyl-D-glucosamine 6-phosphate + (R)-lactate</text>
        <dbReference type="Rhea" id="RHEA:26410"/>
        <dbReference type="ChEBI" id="CHEBI:15377"/>
        <dbReference type="ChEBI" id="CHEBI:16004"/>
        <dbReference type="ChEBI" id="CHEBI:57513"/>
        <dbReference type="ChEBI" id="CHEBI:58722"/>
        <dbReference type="EC" id="4.2.1.126"/>
    </reaction>
</comment>
<dbReference type="HAMAP" id="MF_00068">
    <property type="entry name" value="MurQ"/>
    <property type="match status" value="1"/>
</dbReference>
<name>A0A0P0FH89_BACT4</name>
<dbReference type="Proteomes" id="UP001217776">
    <property type="component" value="Unassembled WGS sequence"/>
</dbReference>
<dbReference type="PANTHER" id="PTHR10088">
    <property type="entry name" value="GLUCOKINASE REGULATORY PROTEIN"/>
    <property type="match status" value="1"/>
</dbReference>
<reference evidence="8" key="4">
    <citation type="submission" date="2022-10" db="EMBL/GenBank/DDBJ databases">
        <title>Human gut microbiome strain richness.</title>
        <authorList>
            <person name="Chen-Liaw A."/>
        </authorList>
    </citation>
    <scope>NUCLEOTIDE SEQUENCE</scope>
    <source>
        <strain evidence="8">1001283st1_A3_1001283B150304_161114</strain>
    </source>
</reference>
<dbReference type="OMA" id="CPPTFCT"/>
<keyword evidence="2 3" id="KW-0119">Carbohydrate metabolism</keyword>
<dbReference type="Proteomes" id="UP001156216">
    <property type="component" value="Chromosome"/>
</dbReference>
<dbReference type="CDD" id="cd05007">
    <property type="entry name" value="SIS_Etherase"/>
    <property type="match status" value="1"/>
</dbReference>
<evidence type="ECO:0000259" key="4">
    <source>
        <dbReference type="PROSITE" id="PS51464"/>
    </source>
</evidence>
<dbReference type="GO" id="GO:0097367">
    <property type="term" value="F:carbohydrate derivative binding"/>
    <property type="evidence" value="ECO:0007669"/>
    <property type="project" value="InterPro"/>
</dbReference>
<comment type="similarity">
    <text evidence="3">Belongs to the GCKR-like family. MurNAc-6-P etherase subfamily.</text>
</comment>
<dbReference type="Pfam" id="PF22645">
    <property type="entry name" value="GKRP_SIS_N"/>
    <property type="match status" value="1"/>
</dbReference>
<dbReference type="AlphaFoldDB" id="A0A0P0FH89"/>
<dbReference type="InterPro" id="IPR005486">
    <property type="entry name" value="Glucokinase_regulatory_CS"/>
</dbReference>
<evidence type="ECO:0000313" key="8">
    <source>
        <dbReference type="EMBL" id="MDC2237775.1"/>
    </source>
</evidence>
<feature type="active site" evidence="3">
    <location>
        <position position="112"/>
    </location>
</feature>
<reference evidence="10 11" key="1">
    <citation type="journal article" date="2019" name="Nat. Med.">
        <title>A library of human gut bacterial isolates paired with longitudinal multiomics data enables mechanistic microbiome research.</title>
        <authorList>
            <person name="Poyet M."/>
            <person name="Groussin M."/>
            <person name="Gibbons S.M."/>
            <person name="Avila-Pacheco J."/>
            <person name="Jiang X."/>
            <person name="Kearney S.M."/>
            <person name="Perrotta A.R."/>
            <person name="Berdy B."/>
            <person name="Zhao S."/>
            <person name="Lieberman T.D."/>
            <person name="Swanson P.K."/>
            <person name="Smith M."/>
            <person name="Roesemann S."/>
            <person name="Alexander J.E."/>
            <person name="Rich S.A."/>
            <person name="Livny J."/>
            <person name="Vlamakis H."/>
            <person name="Clish C."/>
            <person name="Bullock K."/>
            <person name="Deik A."/>
            <person name="Scott J."/>
            <person name="Pierce K.A."/>
            <person name="Xavier R.J."/>
            <person name="Alm E.J."/>
        </authorList>
    </citation>
    <scope>NUCLEOTIDE SEQUENCE [LARGE SCALE GENOMIC DNA]</scope>
    <source>
        <strain evidence="6 10">BIOML-A160</strain>
        <strain evidence="7 11">BIOML-A162</strain>
    </source>
</reference>
<dbReference type="EMBL" id="WCRY01000002">
    <property type="protein sequence ID" value="KAB4486887.1"/>
    <property type="molecule type" value="Genomic_DNA"/>
</dbReference>
<dbReference type="PANTHER" id="PTHR10088:SF4">
    <property type="entry name" value="GLUCOKINASE REGULATORY PROTEIN"/>
    <property type="match status" value="1"/>
</dbReference>
<dbReference type="SUPFAM" id="SSF53697">
    <property type="entry name" value="SIS domain"/>
    <property type="match status" value="1"/>
</dbReference>
<dbReference type="Gene3D" id="3.40.50.10490">
    <property type="entry name" value="Glucose-6-phosphate isomerase like protein, domain 1"/>
    <property type="match status" value="1"/>
</dbReference>
<dbReference type="InterPro" id="IPR046348">
    <property type="entry name" value="SIS_dom_sf"/>
</dbReference>
<dbReference type="EMBL" id="JAQNVG010000035">
    <property type="protein sequence ID" value="MDC2237775.1"/>
    <property type="molecule type" value="Genomic_DNA"/>
</dbReference>
<evidence type="ECO:0000256" key="1">
    <source>
        <dbReference type="ARBA" id="ARBA00023239"/>
    </source>
</evidence>
<dbReference type="GeneID" id="60926099"/>
<dbReference type="NCBIfam" id="NF003915">
    <property type="entry name" value="PRK05441.1"/>
    <property type="match status" value="1"/>
</dbReference>
<dbReference type="EC" id="4.2.1.126" evidence="3"/>
<keyword evidence="1 3" id="KW-0456">Lyase</keyword>
<evidence type="ECO:0000313" key="11">
    <source>
        <dbReference type="Proteomes" id="UP000436858"/>
    </source>
</evidence>
<dbReference type="SMR" id="A0A0P0FH89"/>
<dbReference type="InterPro" id="IPR040190">
    <property type="entry name" value="MURQ/GCKR"/>
</dbReference>
<evidence type="ECO:0000313" key="9">
    <source>
        <dbReference type="EMBL" id="UYU69681.1"/>
    </source>
</evidence>
<feature type="active site" description="Proton donor" evidence="3">
    <location>
        <position position="81"/>
    </location>
</feature>
<dbReference type="InterPro" id="IPR001347">
    <property type="entry name" value="SIS_dom"/>
</dbReference>
<evidence type="ECO:0000256" key="3">
    <source>
        <dbReference type="HAMAP-Rule" id="MF_00068"/>
    </source>
</evidence>
<evidence type="ECO:0000313" key="10">
    <source>
        <dbReference type="Proteomes" id="UP000436825"/>
    </source>
</evidence>
<dbReference type="GO" id="GO:0097173">
    <property type="term" value="P:N-acetylmuramic acid catabolic process"/>
    <property type="evidence" value="ECO:0007669"/>
    <property type="project" value="UniProtKB-UniPathway"/>
</dbReference>
<dbReference type="Gene3D" id="1.10.8.1080">
    <property type="match status" value="1"/>
</dbReference>
<accession>A0A0P0FH89</accession>
<dbReference type="FunFam" id="3.40.50.10490:FF:000014">
    <property type="entry name" value="N-acetylmuramic acid 6-phosphate etherase"/>
    <property type="match status" value="1"/>
</dbReference>
<dbReference type="KEGG" id="btho:Btheta7330_03231"/>
<dbReference type="NCBIfam" id="TIGR00274">
    <property type="entry name" value="N-acetylmuramic acid 6-phosphate etherase"/>
    <property type="match status" value="1"/>
</dbReference>